<reference evidence="8" key="1">
    <citation type="submission" date="2019-11" db="EMBL/GenBank/DDBJ databases">
        <title>Microbial mats filling the niche in hypersaline microbial mats.</title>
        <authorList>
            <person name="Wong H.L."/>
            <person name="Macleod F.I."/>
            <person name="White R.A. III"/>
            <person name="Burns B.P."/>
        </authorList>
    </citation>
    <scope>NUCLEOTIDE SEQUENCE</scope>
    <source>
        <strain evidence="8">Rbin_158</strain>
    </source>
</reference>
<keyword evidence="5" id="KW-0804">Transcription</keyword>
<dbReference type="SMART" id="SM00448">
    <property type="entry name" value="REC"/>
    <property type="match status" value="1"/>
</dbReference>
<accession>A0A9D5JXC4</accession>
<evidence type="ECO:0000313" key="8">
    <source>
        <dbReference type="EMBL" id="MBD3325879.1"/>
    </source>
</evidence>
<dbReference type="InterPro" id="IPR039420">
    <property type="entry name" value="WalR-like"/>
</dbReference>
<name>A0A9D5JXC4_9BACT</name>
<dbReference type="Gene3D" id="3.40.50.2300">
    <property type="match status" value="1"/>
</dbReference>
<comment type="caution">
    <text evidence="8">The sequence shown here is derived from an EMBL/GenBank/DDBJ whole genome shotgun (WGS) entry which is preliminary data.</text>
</comment>
<gene>
    <name evidence="8" type="ORF">GF339_14935</name>
</gene>
<dbReference type="PRINTS" id="PR01590">
    <property type="entry name" value="HTHFIS"/>
</dbReference>
<dbReference type="SUPFAM" id="SSF52172">
    <property type="entry name" value="CheY-like"/>
    <property type="match status" value="1"/>
</dbReference>
<dbReference type="PROSITE" id="PS50110">
    <property type="entry name" value="RESPONSE_REGULATORY"/>
    <property type="match status" value="1"/>
</dbReference>
<dbReference type="GO" id="GO:0000156">
    <property type="term" value="F:phosphorelay response regulator activity"/>
    <property type="evidence" value="ECO:0007669"/>
    <property type="project" value="TreeGrafter"/>
</dbReference>
<dbReference type="Gene3D" id="1.10.10.60">
    <property type="entry name" value="Homeodomain-like"/>
    <property type="match status" value="1"/>
</dbReference>
<dbReference type="GO" id="GO:0005829">
    <property type="term" value="C:cytosol"/>
    <property type="evidence" value="ECO:0007669"/>
    <property type="project" value="TreeGrafter"/>
</dbReference>
<dbReference type="InterPro" id="IPR011006">
    <property type="entry name" value="CheY-like_superfamily"/>
</dbReference>
<dbReference type="Proteomes" id="UP000649604">
    <property type="component" value="Unassembled WGS sequence"/>
</dbReference>
<organism evidence="8 9">
    <name type="scientific">candidate division KSB3 bacterium</name>
    <dbReference type="NCBI Taxonomy" id="2044937"/>
    <lineage>
        <taxon>Bacteria</taxon>
        <taxon>candidate division KSB3</taxon>
    </lineage>
</organism>
<evidence type="ECO:0000256" key="3">
    <source>
        <dbReference type="ARBA" id="ARBA00023015"/>
    </source>
</evidence>
<keyword evidence="4" id="KW-0238">DNA-binding</keyword>
<dbReference type="Pfam" id="PF02954">
    <property type="entry name" value="HTH_8"/>
    <property type="match status" value="1"/>
</dbReference>
<dbReference type="AlphaFoldDB" id="A0A9D5JXC4"/>
<evidence type="ECO:0000256" key="1">
    <source>
        <dbReference type="ARBA" id="ARBA00022553"/>
    </source>
</evidence>
<protein>
    <submittedName>
        <fullName evidence="8">Response regulator</fullName>
    </submittedName>
</protein>
<proteinExistence type="predicted"/>
<evidence type="ECO:0000256" key="2">
    <source>
        <dbReference type="ARBA" id="ARBA00023012"/>
    </source>
</evidence>
<dbReference type="InterPro" id="IPR009057">
    <property type="entry name" value="Homeodomain-like_sf"/>
</dbReference>
<dbReference type="GO" id="GO:0032993">
    <property type="term" value="C:protein-DNA complex"/>
    <property type="evidence" value="ECO:0007669"/>
    <property type="project" value="TreeGrafter"/>
</dbReference>
<dbReference type="EMBL" id="WJJP01000488">
    <property type="protein sequence ID" value="MBD3325879.1"/>
    <property type="molecule type" value="Genomic_DNA"/>
</dbReference>
<evidence type="ECO:0000256" key="5">
    <source>
        <dbReference type="ARBA" id="ARBA00023163"/>
    </source>
</evidence>
<evidence type="ECO:0000313" key="9">
    <source>
        <dbReference type="Proteomes" id="UP000649604"/>
    </source>
</evidence>
<dbReference type="Pfam" id="PF00072">
    <property type="entry name" value="Response_reg"/>
    <property type="match status" value="1"/>
</dbReference>
<sequence length="209" mass="23611">MKTSDIEQGTVLVVDEQPEDMKVLIASLQACGLTILVARQGEHALDLAAQFTPDLILLDVRMPGMEGFEICRQLKAHETTRNIPIIFLITPSESLDKTKGFEVGGMDYLTKPFQPEEVIARVSAHVTIRKLQQQLKSSIPDTDQMAQLVNQMREQHEQKALNFREAVEAYEKHLIVGALAQNRDNMAKTAASLDIPLRTLYRKIKKYRL</sequence>
<dbReference type="SUPFAM" id="SSF46689">
    <property type="entry name" value="Homeodomain-like"/>
    <property type="match status" value="1"/>
</dbReference>
<dbReference type="PANTHER" id="PTHR48111">
    <property type="entry name" value="REGULATOR OF RPOS"/>
    <property type="match status" value="1"/>
</dbReference>
<evidence type="ECO:0000256" key="4">
    <source>
        <dbReference type="ARBA" id="ARBA00023125"/>
    </source>
</evidence>
<keyword evidence="3" id="KW-0805">Transcription regulation</keyword>
<feature type="domain" description="Response regulatory" evidence="7">
    <location>
        <begin position="10"/>
        <end position="126"/>
    </location>
</feature>
<dbReference type="PANTHER" id="PTHR48111:SF1">
    <property type="entry name" value="TWO-COMPONENT RESPONSE REGULATOR ORR33"/>
    <property type="match status" value="1"/>
</dbReference>
<evidence type="ECO:0000259" key="7">
    <source>
        <dbReference type="PROSITE" id="PS50110"/>
    </source>
</evidence>
<keyword evidence="1 6" id="KW-0597">Phosphoprotein</keyword>
<dbReference type="GO" id="GO:0006355">
    <property type="term" value="P:regulation of DNA-templated transcription"/>
    <property type="evidence" value="ECO:0007669"/>
    <property type="project" value="TreeGrafter"/>
</dbReference>
<dbReference type="InterPro" id="IPR002197">
    <property type="entry name" value="HTH_Fis"/>
</dbReference>
<evidence type="ECO:0000256" key="6">
    <source>
        <dbReference type="PROSITE-ProRule" id="PRU00169"/>
    </source>
</evidence>
<feature type="modified residue" description="4-aspartylphosphate" evidence="6">
    <location>
        <position position="59"/>
    </location>
</feature>
<keyword evidence="2" id="KW-0902">Two-component regulatory system</keyword>
<dbReference type="InterPro" id="IPR001789">
    <property type="entry name" value="Sig_transdc_resp-reg_receiver"/>
</dbReference>
<dbReference type="GO" id="GO:0000976">
    <property type="term" value="F:transcription cis-regulatory region binding"/>
    <property type="evidence" value="ECO:0007669"/>
    <property type="project" value="TreeGrafter"/>
</dbReference>